<dbReference type="Pfam" id="PF16177">
    <property type="entry name" value="ACAS_N"/>
    <property type="match status" value="1"/>
</dbReference>
<dbReference type="GO" id="GO:0070013">
    <property type="term" value="C:intracellular organelle lumen"/>
    <property type="evidence" value="ECO:0007669"/>
    <property type="project" value="UniProtKB-ARBA"/>
</dbReference>
<dbReference type="Pfam" id="PF13193">
    <property type="entry name" value="AMP-binding_C"/>
    <property type="match status" value="1"/>
</dbReference>
<reference evidence="5 6" key="1">
    <citation type="journal article" date="2002" name="Proc. Natl. Acad. Sci. U.S.A.">
        <title>The genome sequence of the facultative intracellular pathogen Brucella melitensis.</title>
        <authorList>
            <person name="DelVecchio V.G."/>
            <person name="Kapatral V."/>
            <person name="Redkar R.J."/>
            <person name="Patra G."/>
            <person name="Mujer C."/>
            <person name="Los T."/>
            <person name="Ivanova N."/>
            <person name="Anderson I."/>
            <person name="Bhattacharyya A."/>
            <person name="Lykidis A."/>
            <person name="Reznik G."/>
            <person name="Jablonski L."/>
            <person name="Larsen N."/>
            <person name="D'Souza M."/>
            <person name="Bernal A."/>
            <person name="Mazur M."/>
            <person name="Goltsman E."/>
            <person name="Selkov E."/>
            <person name="Elzer P.H."/>
            <person name="Hagius S."/>
            <person name="O'Callaghan D."/>
            <person name="Letesson J.J."/>
            <person name="Haselkorn R."/>
            <person name="Kyrpides N."/>
            <person name="Overbeek R."/>
        </authorList>
    </citation>
    <scope>NUCLEOTIDE SEQUENCE [LARGE SCALE GENOMIC DNA]</scope>
    <source>
        <strain evidence="6">ATCC 23456 / CCUG 17765 / NCTC 10094 / 16M</strain>
    </source>
</reference>
<evidence type="ECO:0000259" key="3">
    <source>
        <dbReference type="Pfam" id="PF13193"/>
    </source>
</evidence>
<evidence type="ECO:0000256" key="1">
    <source>
        <dbReference type="ARBA" id="ARBA00006432"/>
    </source>
</evidence>
<evidence type="ECO:0000313" key="6">
    <source>
        <dbReference type="Proteomes" id="UP000000419"/>
    </source>
</evidence>
<dbReference type="Proteomes" id="UP000000419">
    <property type="component" value="Chromosome I"/>
</dbReference>
<dbReference type="GO" id="GO:0050218">
    <property type="term" value="F:propionate-CoA ligase activity"/>
    <property type="evidence" value="ECO:0007669"/>
    <property type="project" value="UniProtKB-EC"/>
</dbReference>
<dbReference type="PROSITE" id="PS00455">
    <property type="entry name" value="AMP_BINDING"/>
    <property type="match status" value="1"/>
</dbReference>
<evidence type="ECO:0000259" key="4">
    <source>
        <dbReference type="Pfam" id="PF16177"/>
    </source>
</evidence>
<dbReference type="FunFam" id="3.30.300.30:FF:000017">
    <property type="entry name" value="Acyl-CoA synthetase short-chain family member 3"/>
    <property type="match status" value="1"/>
</dbReference>
<feature type="domain" description="Acetyl-coenzyme A synthetase N-terminal" evidence="4">
    <location>
        <begin position="32"/>
        <end position="86"/>
    </location>
</feature>
<proteinExistence type="inferred from homology"/>
<dbReference type="Pfam" id="PF00501">
    <property type="entry name" value="AMP-binding"/>
    <property type="match status" value="1"/>
</dbReference>
<dbReference type="InterPro" id="IPR045851">
    <property type="entry name" value="AMP-bd_C_sf"/>
</dbReference>
<dbReference type="SUPFAM" id="SSF56801">
    <property type="entry name" value="Acetyl-CoA synthetase-like"/>
    <property type="match status" value="1"/>
</dbReference>
<gene>
    <name evidence="5" type="ordered locus">BMEI0307</name>
</gene>
<dbReference type="EMBL" id="AE008917">
    <property type="protein sequence ID" value="AAL51488.1"/>
    <property type="molecule type" value="Genomic_DNA"/>
</dbReference>
<sequence>MRFHPETNHDAALLIAGRRGACFWRNSMTSNYAETYAAWQNDPEGFWADAAAAIDWFKPWEQVFAGGEGTYGRWYTGAECNTCYNALDRHVANGRGDQLALIYESPITGKTRKITYHELLEEVEALAAVMLDNGVQKGDRILIYMPTVPEAVVAMLASARIGAIHSVVFGGFAANELATRIDDAKPVMIIAASCGIEPSRVVPYQAMLDKAISLAHHKVDHCIIFQREQHRHLPVEGRDIDYREAVDAARERHVPCVPVAATDPLYVLYTSGTTGEPKGVVRDNGGHMVALVWSMKHVFDVKPGQVWWAASDVGWVVGHSYIVYAPLLIGATSILFEGKPVGTPDAGEYWRIIEEHGVEVMFTAPTALRAIKKEDADGHFVRRHDLSGFRALYLAGERADPDTIHWAENLLGCPVIDHWWQTESGWPMVANPLGLGLLETKYGSPAVCLPGYDIRVLDDEGHEVEPGTLGNILIKVPLPPGCLPTLWNADERFRKAYLNEFPGYYKTADAGYMDEDGYLYIMSRTDDIINVAGHRLSTGAMEEVLSSHPDVAECAVLGISDPLKGQVPCGFLVLKSNIDRDPQEVEKECISMIRDAIGPVAAFRLALAVKRLPKTRSGKILRSTIQKMADGQEWKMPATIDDPAILDEIGTVLRERHIGLAFA</sequence>
<keyword evidence="6" id="KW-1185">Reference proteome</keyword>
<dbReference type="Gene3D" id="3.40.50.12780">
    <property type="entry name" value="N-terminal domain of ligase-like"/>
    <property type="match status" value="1"/>
</dbReference>
<dbReference type="AlphaFoldDB" id="Q8YIY2"/>
<dbReference type="InterPro" id="IPR000873">
    <property type="entry name" value="AMP-dep_synth/lig_dom"/>
</dbReference>
<evidence type="ECO:0000259" key="2">
    <source>
        <dbReference type="Pfam" id="PF00501"/>
    </source>
</evidence>
<dbReference type="InterPro" id="IPR032387">
    <property type="entry name" value="ACAS_N"/>
</dbReference>
<organism evidence="5 6">
    <name type="scientific">Brucella melitensis biotype 1 (strain ATCC 23456 / CCUG 17765 / NCTC 10094 / 16M)</name>
    <dbReference type="NCBI Taxonomy" id="224914"/>
    <lineage>
        <taxon>Bacteria</taxon>
        <taxon>Pseudomonadati</taxon>
        <taxon>Pseudomonadota</taxon>
        <taxon>Alphaproteobacteria</taxon>
        <taxon>Hyphomicrobiales</taxon>
        <taxon>Brucellaceae</taxon>
        <taxon>Brucella/Ochrobactrum group</taxon>
        <taxon>Brucella</taxon>
    </lineage>
</organism>
<dbReference type="CDD" id="cd05967">
    <property type="entry name" value="PrpE"/>
    <property type="match status" value="1"/>
</dbReference>
<evidence type="ECO:0000313" key="5">
    <source>
        <dbReference type="EMBL" id="AAL51488.1"/>
    </source>
</evidence>
<keyword evidence="5" id="KW-0436">Ligase</keyword>
<dbReference type="InterPro" id="IPR025110">
    <property type="entry name" value="AMP-bd_C"/>
</dbReference>
<name>Q8YIY2_BRUME</name>
<protein>
    <submittedName>
        <fullName evidence="5">Propionate-CoA ligase</fullName>
        <ecNumber evidence="5">6.2.1.17</ecNumber>
    </submittedName>
</protein>
<dbReference type="KEGG" id="bme:BMEI0307"/>
<dbReference type="InterPro" id="IPR042099">
    <property type="entry name" value="ANL_N_sf"/>
</dbReference>
<dbReference type="PANTHER" id="PTHR43347">
    <property type="entry name" value="ACYL-COA SYNTHETASE"/>
    <property type="match status" value="1"/>
</dbReference>
<dbReference type="EC" id="6.2.1.17" evidence="5"/>
<dbReference type="PIR" id="AE3290">
    <property type="entry name" value="AE3290"/>
</dbReference>
<dbReference type="Gene3D" id="3.30.300.30">
    <property type="match status" value="1"/>
</dbReference>
<dbReference type="eggNOG" id="COG0365">
    <property type="taxonomic scope" value="Bacteria"/>
</dbReference>
<feature type="domain" description="AMP-binding enzyme C-terminal" evidence="3">
    <location>
        <begin position="541"/>
        <end position="619"/>
    </location>
</feature>
<dbReference type="PANTHER" id="PTHR43347:SF3">
    <property type="entry name" value="ACYL-COA SYNTHETASE SHORT-CHAIN FAMILY MEMBER 3, MITOCHONDRIAL"/>
    <property type="match status" value="1"/>
</dbReference>
<feature type="domain" description="AMP-dependent synthetase/ligase" evidence="2">
    <location>
        <begin position="90"/>
        <end position="477"/>
    </location>
</feature>
<dbReference type="FunFam" id="3.40.50.12780:FF:000011">
    <property type="entry name" value="Acetyl-coenzyme A synthetase 2-like, mitochondrial"/>
    <property type="match status" value="1"/>
</dbReference>
<dbReference type="InterPro" id="IPR020845">
    <property type="entry name" value="AMP-binding_CS"/>
</dbReference>
<accession>Q8YIY2</accession>
<comment type="similarity">
    <text evidence="1">Belongs to the ATP-dependent AMP-binding enzyme family.</text>
</comment>